<reference evidence="9" key="1">
    <citation type="submission" date="2016-04" db="EMBL/GenBank/DDBJ databases">
        <title>Draft genome sequence of Paludibacter jiangxiensis strain NM7.</title>
        <authorList>
            <person name="Qiu Y."/>
            <person name="Matsuura N."/>
            <person name="Ohashi A."/>
            <person name="Tourlousse M.D."/>
            <person name="Sekiguchi Y."/>
        </authorList>
    </citation>
    <scope>NUCLEOTIDE SEQUENCE [LARGE SCALE GENOMIC DNA]</scope>
    <source>
        <strain evidence="9">NM7</strain>
    </source>
</reference>
<comment type="similarity">
    <text evidence="2">Belongs to the SusD family.</text>
</comment>
<comment type="subcellular location">
    <subcellularLocation>
        <location evidence="1">Cell outer membrane</location>
    </subcellularLocation>
</comment>
<accession>A0A161LI40</accession>
<keyword evidence="9" id="KW-1185">Reference proteome</keyword>
<dbReference type="AlphaFoldDB" id="A0A161LI40"/>
<dbReference type="GO" id="GO:0009279">
    <property type="term" value="C:cell outer membrane"/>
    <property type="evidence" value="ECO:0007669"/>
    <property type="project" value="UniProtKB-SubCell"/>
</dbReference>
<dbReference type="SUPFAM" id="SSF48452">
    <property type="entry name" value="TPR-like"/>
    <property type="match status" value="1"/>
</dbReference>
<dbReference type="InterPro" id="IPR033985">
    <property type="entry name" value="SusD-like_N"/>
</dbReference>
<evidence type="ECO:0000256" key="5">
    <source>
        <dbReference type="ARBA" id="ARBA00023237"/>
    </source>
</evidence>
<evidence type="ECO:0000256" key="4">
    <source>
        <dbReference type="ARBA" id="ARBA00023136"/>
    </source>
</evidence>
<evidence type="ECO:0000259" key="7">
    <source>
        <dbReference type="Pfam" id="PF14322"/>
    </source>
</evidence>
<feature type="domain" description="SusD-like N-terminal" evidence="7">
    <location>
        <begin position="102"/>
        <end position="195"/>
    </location>
</feature>
<dbReference type="InterPro" id="IPR012944">
    <property type="entry name" value="SusD_RagB_dom"/>
</dbReference>
<keyword evidence="3" id="KW-0732">Signal</keyword>
<dbReference type="InterPro" id="IPR011990">
    <property type="entry name" value="TPR-like_helical_dom_sf"/>
</dbReference>
<dbReference type="Proteomes" id="UP000076586">
    <property type="component" value="Unassembled WGS sequence"/>
</dbReference>
<evidence type="ECO:0000313" key="8">
    <source>
        <dbReference type="EMBL" id="GAT61976.1"/>
    </source>
</evidence>
<sequence>MKKKLIYTLLTACTLATTMTSCKDFLEVSSPSVVDAAFVYKDLSTAEAAMAGLRDKWRECSGSYVYGAGAFYALDVPGSDIERHPESYSGQLQRHYPEGFYENGTKIATFCSTYSIDQADGKNTYTYLYATIMLANNAISAIEARSDYKTIIDSKTPSAWGFLYGQAVAARAQCYLDLTRYYGDVPYLTQGGQNVSGLTPRDVIYEGEIAKLKLVEPLMYRPGEIDSKGAAVGKGVFTRTFVQGLIGRMCLYAGGYATRRNDMKYVDAAGNSLSFDKIGADNNGSFYGRRQDYKQFFTTAKTYLDAAVANPGSAVIFHATDTRGTDALGRIYNNPYQLFFQQLGDNVGSTKNADESIYEIPMTRGVSNERPYSSGRVSDGGSTNQYPCKGYGQARIQPAYYYGWFDNNDMRRDVTVTVTGSNGKGVEKLIPFTPGSKASGGGLCLNKFDENRQASPYTASQRNSGINAPFMRISDIMLLDAEVNAVLDANSTVAYNLLKKVHERAFASAALANVDGFISAAGSLYKAIIKERALEFGGEGDRRNVLLRTGLIAEAVAQTRATNTAMVNALADNNKLAYTFANGNTISAYIWTATGDLKTAKGYRLTTQCPDETNPYLFPGWRGQFDSWETLGAAAISGNKTNVAIKGLFSQWTPAKVKITYADNTTATVSGMTFLTMMQKMKDGSAKSIVEQDSGLGMALTAWGSQIASNGPEFYQNFFPGFDGATAPIYFYPINSNTVNSSNGTITNGYGFVQQ</sequence>
<name>A0A161LI40_9BACT</name>
<comment type="caution">
    <text evidence="8">The sequence shown here is derived from an EMBL/GenBank/DDBJ whole genome shotgun (WGS) entry which is preliminary data.</text>
</comment>
<keyword evidence="4" id="KW-0472">Membrane</keyword>
<proteinExistence type="inferred from homology"/>
<dbReference type="Pfam" id="PF14322">
    <property type="entry name" value="SusD-like_3"/>
    <property type="match status" value="1"/>
</dbReference>
<evidence type="ECO:0000256" key="3">
    <source>
        <dbReference type="ARBA" id="ARBA00022729"/>
    </source>
</evidence>
<protein>
    <submittedName>
        <fullName evidence="8">Starch-binding associating with outer membrane</fullName>
    </submittedName>
</protein>
<organism evidence="8 9">
    <name type="scientific">Paludibacter jiangxiensis</name>
    <dbReference type="NCBI Taxonomy" id="681398"/>
    <lineage>
        <taxon>Bacteria</taxon>
        <taxon>Pseudomonadati</taxon>
        <taxon>Bacteroidota</taxon>
        <taxon>Bacteroidia</taxon>
        <taxon>Bacteroidales</taxon>
        <taxon>Paludibacteraceae</taxon>
        <taxon>Paludibacter</taxon>
    </lineage>
</organism>
<evidence type="ECO:0000256" key="1">
    <source>
        <dbReference type="ARBA" id="ARBA00004442"/>
    </source>
</evidence>
<feature type="domain" description="RagB/SusD" evidence="6">
    <location>
        <begin position="376"/>
        <end position="574"/>
    </location>
</feature>
<reference evidence="9" key="2">
    <citation type="journal article" date="2017" name="Genome Announc.">
        <title>Draft genome sequence of Paludibacter jiangxiensis NM7(T), a propionate-producing fermentative bacterium.</title>
        <authorList>
            <person name="Qiu Y.-L."/>
            <person name="Tourlousse D.M."/>
            <person name="Matsuura N."/>
            <person name="Ohashi A."/>
            <person name="Sekiguchi Y."/>
        </authorList>
    </citation>
    <scope>NUCLEOTIDE SEQUENCE [LARGE SCALE GENOMIC DNA]</scope>
    <source>
        <strain evidence="9">NM7</strain>
    </source>
</reference>
<dbReference type="Pfam" id="PF07980">
    <property type="entry name" value="SusD_RagB"/>
    <property type="match status" value="1"/>
</dbReference>
<evidence type="ECO:0000256" key="2">
    <source>
        <dbReference type="ARBA" id="ARBA00006275"/>
    </source>
</evidence>
<dbReference type="PROSITE" id="PS51257">
    <property type="entry name" value="PROKAR_LIPOPROTEIN"/>
    <property type="match status" value="1"/>
</dbReference>
<keyword evidence="5" id="KW-0998">Cell outer membrane</keyword>
<dbReference type="EMBL" id="BDCR01000001">
    <property type="protein sequence ID" value="GAT61976.1"/>
    <property type="molecule type" value="Genomic_DNA"/>
</dbReference>
<dbReference type="Gene3D" id="1.25.40.390">
    <property type="match status" value="1"/>
</dbReference>
<dbReference type="STRING" id="681398.PJIAN_1566"/>
<gene>
    <name evidence="8" type="ORF">PJIAN_1566</name>
</gene>
<evidence type="ECO:0000313" key="9">
    <source>
        <dbReference type="Proteomes" id="UP000076586"/>
    </source>
</evidence>
<dbReference type="RefSeq" id="WP_084252228.1">
    <property type="nucleotide sequence ID" value="NZ_BDCR01000001.1"/>
</dbReference>
<evidence type="ECO:0000259" key="6">
    <source>
        <dbReference type="Pfam" id="PF07980"/>
    </source>
</evidence>